<dbReference type="Proteomes" id="UP001194580">
    <property type="component" value="Unassembled WGS sequence"/>
</dbReference>
<dbReference type="EMBL" id="JAAAIL010001118">
    <property type="protein sequence ID" value="KAG0271532.1"/>
    <property type="molecule type" value="Genomic_DNA"/>
</dbReference>
<accession>A0AAD4D8J0</accession>
<dbReference type="SUPFAM" id="SSF52047">
    <property type="entry name" value="RNI-like"/>
    <property type="match status" value="1"/>
</dbReference>
<sequence length="462" mass="51367">MSLKSQRRLLRQNLGLEELQWEGDKWLVDNNLRRLRAKDFEMLGDLQKLTLAKWDGSDGALVEVLRTVGRTLEALEIRQLYGFKERDIATSTPLASDRAIAAGGGGGGGAGGTRLVLPRVQVLRLPCFTKISDLVYLAGCCPDLKVLNLEIAIDRFSMTHLASTLKSHCHKLTTLILRQSQDFLEVYEDDENDEDEDCEDGVRISTLIRGCSLSGLVRIEFEAAVIEPTDMDILRSVLVHSATLERLTIDYSEGKCNAFEPKDILQVLIQCRHLKTFIINGGTGRSVLATLKVLNSQPWGCFELEAIALHINADCSLSFSWRKGEYDDEYEIEDDDDCDDNGGGADEEERVRRGGRAGRGGRGGRGARKGARKSIRRSKKGSNNAPVKMSSGKSFMGWYYHSEGSLYCDNDADEVPRSALKAAFGMVKGLDRLLFLTLNAVTYARSSDPKIMEVFHCLYELL</sequence>
<reference evidence="2" key="1">
    <citation type="journal article" date="2020" name="Fungal Divers.">
        <title>Resolving the Mortierellaceae phylogeny through synthesis of multi-gene phylogenetics and phylogenomics.</title>
        <authorList>
            <person name="Vandepol N."/>
            <person name="Liber J."/>
            <person name="Desiro A."/>
            <person name="Na H."/>
            <person name="Kennedy M."/>
            <person name="Barry K."/>
            <person name="Grigoriev I.V."/>
            <person name="Miller A.N."/>
            <person name="O'Donnell K."/>
            <person name="Stajich J.E."/>
            <person name="Bonito G."/>
        </authorList>
    </citation>
    <scope>NUCLEOTIDE SEQUENCE</scope>
    <source>
        <strain evidence="2">NRRL 28262</strain>
    </source>
</reference>
<protein>
    <submittedName>
        <fullName evidence="2">Uncharacterized protein</fullName>
    </submittedName>
</protein>
<organism evidence="2 3">
    <name type="scientific">Linnemannia exigua</name>
    <dbReference type="NCBI Taxonomy" id="604196"/>
    <lineage>
        <taxon>Eukaryota</taxon>
        <taxon>Fungi</taxon>
        <taxon>Fungi incertae sedis</taxon>
        <taxon>Mucoromycota</taxon>
        <taxon>Mortierellomycotina</taxon>
        <taxon>Mortierellomycetes</taxon>
        <taxon>Mortierellales</taxon>
        <taxon>Mortierellaceae</taxon>
        <taxon>Linnemannia</taxon>
    </lineage>
</organism>
<evidence type="ECO:0000313" key="3">
    <source>
        <dbReference type="Proteomes" id="UP001194580"/>
    </source>
</evidence>
<dbReference type="AlphaFoldDB" id="A0AAD4D8J0"/>
<evidence type="ECO:0000313" key="2">
    <source>
        <dbReference type="EMBL" id="KAG0271532.1"/>
    </source>
</evidence>
<keyword evidence="3" id="KW-1185">Reference proteome</keyword>
<proteinExistence type="predicted"/>
<feature type="compositionally biased region" description="Basic residues" evidence="1">
    <location>
        <begin position="365"/>
        <end position="380"/>
    </location>
</feature>
<evidence type="ECO:0000256" key="1">
    <source>
        <dbReference type="SAM" id="MobiDB-lite"/>
    </source>
</evidence>
<comment type="caution">
    <text evidence="2">The sequence shown here is derived from an EMBL/GenBank/DDBJ whole genome shotgun (WGS) entry which is preliminary data.</text>
</comment>
<feature type="region of interest" description="Disordered" evidence="1">
    <location>
        <begin position="332"/>
        <end position="388"/>
    </location>
</feature>
<name>A0AAD4D8J0_9FUNG</name>
<feature type="compositionally biased region" description="Acidic residues" evidence="1">
    <location>
        <begin position="332"/>
        <end position="348"/>
    </location>
</feature>
<gene>
    <name evidence="2" type="ORF">BGZ95_000643</name>
</gene>
<dbReference type="InterPro" id="IPR032675">
    <property type="entry name" value="LRR_dom_sf"/>
</dbReference>
<dbReference type="Gene3D" id="3.80.10.10">
    <property type="entry name" value="Ribonuclease Inhibitor"/>
    <property type="match status" value="1"/>
</dbReference>